<keyword evidence="2" id="KW-0808">Transferase</keyword>
<dbReference type="EMBL" id="JBHUOP010000001">
    <property type="protein sequence ID" value="MFD2839385.1"/>
    <property type="molecule type" value="Genomic_DNA"/>
</dbReference>
<keyword evidence="3" id="KW-0133">Cell shape</keyword>
<dbReference type="PROSITE" id="PS51191">
    <property type="entry name" value="FEMABX"/>
    <property type="match status" value="1"/>
</dbReference>
<comment type="caution">
    <text evidence="8">The sequence shown here is derived from an EMBL/GenBank/DDBJ whole genome shotgun (WGS) entry which is preliminary data.</text>
</comment>
<evidence type="ECO:0000313" key="8">
    <source>
        <dbReference type="EMBL" id="MFD2839385.1"/>
    </source>
</evidence>
<keyword evidence="5" id="KW-0012">Acyltransferase</keyword>
<evidence type="ECO:0000256" key="5">
    <source>
        <dbReference type="ARBA" id="ARBA00023315"/>
    </source>
</evidence>
<dbReference type="Gene3D" id="3.40.630.30">
    <property type="match status" value="2"/>
</dbReference>
<organism evidence="8 9">
    <name type="scientific">Populibacterium corticicola</name>
    <dbReference type="NCBI Taxonomy" id="1812826"/>
    <lineage>
        <taxon>Bacteria</taxon>
        <taxon>Bacillati</taxon>
        <taxon>Actinomycetota</taxon>
        <taxon>Actinomycetes</taxon>
        <taxon>Micrococcales</taxon>
        <taxon>Jonesiaceae</taxon>
        <taxon>Populibacterium</taxon>
    </lineage>
</organism>
<sequence length="330" mass="36295">MYTITPVTQSLTWNEQVESLGGHPLQKWGWGELKSAHNWSATRLTVTIDDELVALAQVLHRSLPAPFKSLSHVPRGPVFAASLDAAGRTAATDAIVAWVKKNVGGVGITIETDLDAVDSVAVTGAKPSPNPILYPTTLILDTRLPADELLGACSKSTRYDIRKGAKNNLDIRRVVTDEELEQVLRTYRENAARAGFAIHSDGYYRDIHHLLGEDSFIAACFADGEVASFVWLARSGQTWFELYASANDTGRRLRANAPVKWFAIQAAKEAGAPRYDMNGLLNDGISEFKRSFSKHENQLQPSVDVAFSFLHGAWNTLLPSAKAVLRKLRR</sequence>
<accession>A0ABW5XBQ2</accession>
<dbReference type="Pfam" id="PF13480">
    <property type="entry name" value="Acetyltransf_6"/>
    <property type="match status" value="1"/>
</dbReference>
<dbReference type="InterPro" id="IPR003447">
    <property type="entry name" value="FEMABX"/>
</dbReference>
<evidence type="ECO:0000259" key="7">
    <source>
        <dbReference type="Pfam" id="PF13480"/>
    </source>
</evidence>
<gene>
    <name evidence="8" type="ORF">ACFSYH_02205</name>
</gene>
<dbReference type="InterPro" id="IPR016181">
    <property type="entry name" value="Acyl_CoA_acyltransferase"/>
</dbReference>
<dbReference type="InterPro" id="IPR038740">
    <property type="entry name" value="BioF2-like_GNAT_dom"/>
</dbReference>
<keyword evidence="6" id="KW-0961">Cell wall biogenesis/degradation</keyword>
<reference evidence="9" key="1">
    <citation type="journal article" date="2019" name="Int. J. Syst. Evol. Microbiol.">
        <title>The Global Catalogue of Microorganisms (GCM) 10K type strain sequencing project: providing services to taxonomists for standard genome sequencing and annotation.</title>
        <authorList>
            <consortium name="The Broad Institute Genomics Platform"/>
            <consortium name="The Broad Institute Genome Sequencing Center for Infectious Disease"/>
            <person name="Wu L."/>
            <person name="Ma J."/>
        </authorList>
    </citation>
    <scope>NUCLEOTIDE SEQUENCE [LARGE SCALE GENOMIC DNA]</scope>
    <source>
        <strain evidence="9">KCTC 33576</strain>
    </source>
</reference>
<dbReference type="PANTHER" id="PTHR36174:SF1">
    <property type="entry name" value="LIPID II:GLYCINE GLYCYLTRANSFERASE"/>
    <property type="match status" value="1"/>
</dbReference>
<dbReference type="PANTHER" id="PTHR36174">
    <property type="entry name" value="LIPID II:GLYCINE GLYCYLTRANSFERASE"/>
    <property type="match status" value="1"/>
</dbReference>
<comment type="similarity">
    <text evidence="1">Belongs to the FemABX family.</text>
</comment>
<evidence type="ECO:0000256" key="6">
    <source>
        <dbReference type="ARBA" id="ARBA00023316"/>
    </source>
</evidence>
<feature type="domain" description="BioF2-like acetyltransferase" evidence="7">
    <location>
        <begin position="156"/>
        <end position="290"/>
    </location>
</feature>
<dbReference type="SUPFAM" id="SSF55729">
    <property type="entry name" value="Acyl-CoA N-acyltransferases (Nat)"/>
    <property type="match status" value="2"/>
</dbReference>
<proteinExistence type="inferred from homology"/>
<name>A0ABW5XBQ2_9MICO</name>
<keyword evidence="9" id="KW-1185">Reference proteome</keyword>
<evidence type="ECO:0000256" key="3">
    <source>
        <dbReference type="ARBA" id="ARBA00022960"/>
    </source>
</evidence>
<protein>
    <submittedName>
        <fullName evidence="8">Lipid II:glycine glycyltransferase FemX</fullName>
    </submittedName>
</protein>
<dbReference type="InterPro" id="IPR050644">
    <property type="entry name" value="PG_Glycine_Bridge_Synth"/>
</dbReference>
<evidence type="ECO:0000256" key="2">
    <source>
        <dbReference type="ARBA" id="ARBA00022679"/>
    </source>
</evidence>
<evidence type="ECO:0000256" key="1">
    <source>
        <dbReference type="ARBA" id="ARBA00009943"/>
    </source>
</evidence>
<evidence type="ECO:0000313" key="9">
    <source>
        <dbReference type="Proteomes" id="UP001597391"/>
    </source>
</evidence>
<dbReference type="Proteomes" id="UP001597391">
    <property type="component" value="Unassembled WGS sequence"/>
</dbReference>
<keyword evidence="4" id="KW-0573">Peptidoglycan synthesis</keyword>
<evidence type="ECO:0000256" key="4">
    <source>
        <dbReference type="ARBA" id="ARBA00022984"/>
    </source>
</evidence>
<dbReference type="RefSeq" id="WP_377464852.1">
    <property type="nucleotide sequence ID" value="NZ_JBHUOP010000001.1"/>
</dbReference>